<protein>
    <submittedName>
        <fullName evidence="1">Uncharacterized protein</fullName>
    </submittedName>
</protein>
<dbReference type="KEGG" id="api:107883641"/>
<accession>A0A8R2D3E1</accession>
<dbReference type="OrthoDB" id="6596446at2759"/>
<reference evidence="1" key="2">
    <citation type="submission" date="2022-06" db="UniProtKB">
        <authorList>
            <consortium name="EnsemblMetazoa"/>
        </authorList>
    </citation>
    <scope>IDENTIFICATION</scope>
</reference>
<dbReference type="EnsemblMetazoa" id="XM_016804070.1">
    <property type="protein sequence ID" value="XP_016659559.1"/>
    <property type="gene ID" value="LOC107883641"/>
</dbReference>
<dbReference type="SUPFAM" id="SSF53098">
    <property type="entry name" value="Ribonuclease H-like"/>
    <property type="match status" value="1"/>
</dbReference>
<dbReference type="RefSeq" id="XP_016659559.1">
    <property type="nucleotide sequence ID" value="XM_016804070.1"/>
</dbReference>
<dbReference type="Proteomes" id="UP000007819">
    <property type="component" value="Unassembled WGS sequence"/>
</dbReference>
<name>A0A8R2D3E1_ACYPI</name>
<proteinExistence type="predicted"/>
<evidence type="ECO:0000313" key="1">
    <source>
        <dbReference type="EnsemblMetazoa" id="XP_016659559.1"/>
    </source>
</evidence>
<dbReference type="GeneID" id="107883641"/>
<dbReference type="AlphaFoldDB" id="A0A8R2D3E1"/>
<dbReference type="InterPro" id="IPR012337">
    <property type="entry name" value="RNaseH-like_sf"/>
</dbReference>
<reference evidence="2" key="1">
    <citation type="submission" date="2010-06" db="EMBL/GenBank/DDBJ databases">
        <authorList>
            <person name="Jiang H."/>
            <person name="Abraham K."/>
            <person name="Ali S."/>
            <person name="Alsbrooks S.L."/>
            <person name="Anim B.N."/>
            <person name="Anosike U.S."/>
            <person name="Attaway T."/>
            <person name="Bandaranaike D.P."/>
            <person name="Battles P.K."/>
            <person name="Bell S.N."/>
            <person name="Bell A.V."/>
            <person name="Beltran B."/>
            <person name="Bickham C."/>
            <person name="Bustamante Y."/>
            <person name="Caleb T."/>
            <person name="Canada A."/>
            <person name="Cardenas V."/>
            <person name="Carter K."/>
            <person name="Chacko J."/>
            <person name="Chandrabose M.N."/>
            <person name="Chavez D."/>
            <person name="Chavez A."/>
            <person name="Chen L."/>
            <person name="Chu H.-S."/>
            <person name="Claassen K.J."/>
            <person name="Cockrell R."/>
            <person name="Collins M."/>
            <person name="Cooper J.A."/>
            <person name="Cree A."/>
            <person name="Curry S.M."/>
            <person name="Da Y."/>
            <person name="Dao M.D."/>
            <person name="Das B."/>
            <person name="Davila M.-L."/>
            <person name="Davy-Carroll L."/>
            <person name="Denson S."/>
            <person name="Dinh H."/>
            <person name="Ebong V.E."/>
            <person name="Edwards J.R."/>
            <person name="Egan A."/>
            <person name="El-Daye J."/>
            <person name="Escobedo L."/>
            <person name="Fernandez S."/>
            <person name="Fernando P.R."/>
            <person name="Flagg N."/>
            <person name="Forbes L.D."/>
            <person name="Fowler R.G."/>
            <person name="Fu Q."/>
            <person name="Gabisi R.A."/>
            <person name="Ganer J."/>
            <person name="Garbino Pronczuk A."/>
            <person name="Garcia R.M."/>
            <person name="Garner T."/>
            <person name="Garrett T.E."/>
            <person name="Gonzalez D.A."/>
            <person name="Hamid H."/>
            <person name="Hawkins E.S."/>
            <person name="Hirani K."/>
            <person name="Hogues M.E."/>
            <person name="Hollins B."/>
            <person name="Hsiao C.-H."/>
            <person name="Jabil R."/>
            <person name="James M.L."/>
            <person name="Jhangiani S.N."/>
            <person name="Johnson B."/>
            <person name="Johnson Q."/>
            <person name="Joshi V."/>
            <person name="Kalu J.B."/>
            <person name="Kam C."/>
            <person name="Kashfia A."/>
            <person name="Keebler J."/>
            <person name="Kisamo H."/>
            <person name="Kovar C.L."/>
            <person name="Lago L.A."/>
            <person name="Lai C.-Y."/>
            <person name="Laidlaw J."/>
            <person name="Lara F."/>
            <person name="Le T.-K."/>
            <person name="Lee S.L."/>
            <person name="Legall F.H."/>
            <person name="Lemon S.J."/>
            <person name="Lewis L.R."/>
            <person name="Li B."/>
            <person name="Liu Y."/>
            <person name="Liu Y.-S."/>
            <person name="Lopez J."/>
            <person name="Lozado R.J."/>
            <person name="Lu J."/>
            <person name="Madu R.C."/>
            <person name="Maheshwari M."/>
            <person name="Maheshwari R."/>
            <person name="Malloy K."/>
            <person name="Martinez E."/>
            <person name="Mathew T."/>
            <person name="Mercado I.C."/>
            <person name="Mercado C."/>
            <person name="Meyer B."/>
            <person name="Montgomery K."/>
            <person name="Morgan M.B."/>
            <person name="Munidasa M."/>
            <person name="Nazareth L.V."/>
            <person name="Nelson J."/>
            <person name="Ng B.M."/>
            <person name="Nguyen N.B."/>
            <person name="Nguyen P.Q."/>
            <person name="Nguyen T."/>
            <person name="Obregon M."/>
            <person name="Okwuonu G.O."/>
            <person name="Onwere C.G."/>
            <person name="Orozco G."/>
            <person name="Parra A."/>
            <person name="Patel S."/>
            <person name="Patil S."/>
            <person name="Perez A."/>
            <person name="Perez Y."/>
            <person name="Pham C."/>
            <person name="Primus E.L."/>
            <person name="Pu L.-L."/>
            <person name="Puazo M."/>
            <person name="Qin X."/>
            <person name="Quiroz J.B."/>
            <person name="Reese J."/>
            <person name="Richards S."/>
            <person name="Rives C.M."/>
            <person name="Robberts R."/>
            <person name="Ruiz S.J."/>
            <person name="Ruiz M.J."/>
            <person name="Santibanez J."/>
            <person name="Schneider B.W."/>
            <person name="Sisson I."/>
            <person name="Smith M."/>
            <person name="Sodergren E."/>
            <person name="Song X.-Z."/>
            <person name="Song B.B."/>
            <person name="Summersgill H."/>
            <person name="Thelus R."/>
            <person name="Thornton R.D."/>
            <person name="Trejos Z.Y."/>
            <person name="Usmani K."/>
            <person name="Vattathil S."/>
            <person name="Villasana D."/>
            <person name="Walker D.L."/>
            <person name="Wang S."/>
            <person name="Wang K."/>
            <person name="White C.S."/>
            <person name="Williams A.C."/>
            <person name="Williamson J."/>
            <person name="Wilson K."/>
            <person name="Woghiren I.O."/>
            <person name="Woodworth J.R."/>
            <person name="Worley K.C."/>
            <person name="Wright R.A."/>
            <person name="Wu W."/>
            <person name="Young L."/>
            <person name="Zhang L."/>
            <person name="Zhang J."/>
            <person name="Zhu Y."/>
            <person name="Muzny D.M."/>
            <person name="Weinstock G."/>
            <person name="Gibbs R.A."/>
        </authorList>
    </citation>
    <scope>NUCLEOTIDE SEQUENCE [LARGE SCALE GENOMIC DNA]</scope>
    <source>
        <strain evidence="2">LSR1</strain>
    </source>
</reference>
<organism evidence="1 2">
    <name type="scientific">Acyrthosiphon pisum</name>
    <name type="common">Pea aphid</name>
    <dbReference type="NCBI Taxonomy" id="7029"/>
    <lineage>
        <taxon>Eukaryota</taxon>
        <taxon>Metazoa</taxon>
        <taxon>Ecdysozoa</taxon>
        <taxon>Arthropoda</taxon>
        <taxon>Hexapoda</taxon>
        <taxon>Insecta</taxon>
        <taxon>Pterygota</taxon>
        <taxon>Neoptera</taxon>
        <taxon>Paraneoptera</taxon>
        <taxon>Hemiptera</taxon>
        <taxon>Sternorrhyncha</taxon>
        <taxon>Aphidomorpha</taxon>
        <taxon>Aphidoidea</taxon>
        <taxon>Aphididae</taxon>
        <taxon>Macrosiphini</taxon>
        <taxon>Acyrthosiphon</taxon>
    </lineage>
</organism>
<evidence type="ECO:0000313" key="2">
    <source>
        <dbReference type="Proteomes" id="UP000007819"/>
    </source>
</evidence>
<keyword evidence="2" id="KW-1185">Reference proteome</keyword>
<sequence>MLDRLYENRCPVSNVFADRTVTTAAMAQKFEVTENQWAAIETIVKLLKPLQVITTVFCGEKYCSISMVRPLLNIVIEKHLQPQINDDEIAQNFKYIVIQELKDRFKLNWNPSSVVSARQIASFLDRRYKDLEHEAADAREEIRTRVKSLLDVISEHDDDMQIQTSETKNSFGGLAFLYGDKGNCKARISARPTVSADVSRA</sequence>